<dbReference type="InterPro" id="IPR056800">
    <property type="entry name" value="vWA_Ro60"/>
</dbReference>
<keyword evidence="9" id="KW-1185">Reference proteome</keyword>
<dbReference type="InterPro" id="IPR036465">
    <property type="entry name" value="vWFA_dom_sf"/>
</dbReference>
<evidence type="ECO:0000256" key="4">
    <source>
        <dbReference type="ARBA" id="ARBA00022723"/>
    </source>
</evidence>
<dbReference type="Gene3D" id="3.40.50.410">
    <property type="entry name" value="von Willebrand factor, type A domain"/>
    <property type="match status" value="1"/>
</dbReference>
<dbReference type="InterPro" id="IPR008858">
    <property type="entry name" value="TROVE_dom"/>
</dbReference>
<keyword evidence="4" id="KW-0479">Metal-binding</keyword>
<dbReference type="InterPro" id="IPR040322">
    <property type="entry name" value="TROVE2"/>
</dbReference>
<dbReference type="PANTHER" id="PTHR14202:SF0">
    <property type="entry name" value="RNA-BINDING PROTEIN RO60"/>
    <property type="match status" value="1"/>
</dbReference>
<comment type="caution">
    <text evidence="8">The sequence shown here is derived from an EMBL/GenBank/DDBJ whole genome shotgun (WGS) entry which is preliminary data.</text>
</comment>
<protein>
    <recommendedName>
        <fullName evidence="7">TROVE domain-containing protein</fullName>
    </recommendedName>
</protein>
<keyword evidence="6" id="KW-0687">Ribonucleoprotein</keyword>
<dbReference type="AlphaFoldDB" id="A0AAD9JR77"/>
<dbReference type="GO" id="GO:0005737">
    <property type="term" value="C:cytoplasm"/>
    <property type="evidence" value="ECO:0007669"/>
    <property type="project" value="UniProtKB-SubCell"/>
</dbReference>
<dbReference type="PANTHER" id="PTHR14202">
    <property type="entry name" value="60 KDA RIBONUCLEOPROTEIN SSA/RO"/>
    <property type="match status" value="1"/>
</dbReference>
<accession>A0AAD9JR77</accession>
<evidence type="ECO:0000259" key="7">
    <source>
        <dbReference type="PROSITE" id="PS50988"/>
    </source>
</evidence>
<evidence type="ECO:0000256" key="3">
    <source>
        <dbReference type="ARBA" id="ARBA00022490"/>
    </source>
</evidence>
<gene>
    <name evidence="8" type="ORF">NP493_1857g00014</name>
</gene>
<dbReference type="GO" id="GO:0003723">
    <property type="term" value="F:RNA binding"/>
    <property type="evidence" value="ECO:0007669"/>
    <property type="project" value="UniProtKB-KW"/>
</dbReference>
<dbReference type="Pfam" id="PF25045">
    <property type="entry name" value="vWA_Ro60"/>
    <property type="match status" value="1"/>
</dbReference>
<evidence type="ECO:0000256" key="5">
    <source>
        <dbReference type="ARBA" id="ARBA00022884"/>
    </source>
</evidence>
<feature type="domain" description="TROVE" evidence="7">
    <location>
        <begin position="1"/>
        <end position="322"/>
    </location>
</feature>
<dbReference type="SUPFAM" id="SSF140864">
    <property type="entry name" value="TROVE domain-like"/>
    <property type="match status" value="1"/>
</dbReference>
<dbReference type="GO" id="GO:0046872">
    <property type="term" value="F:metal ion binding"/>
    <property type="evidence" value="ECO:0007669"/>
    <property type="project" value="UniProtKB-KW"/>
</dbReference>
<dbReference type="SUPFAM" id="SSF53300">
    <property type="entry name" value="vWA-like"/>
    <property type="match status" value="1"/>
</dbReference>
<sequence length="500" mass="56448">MKLENAQCILRLIQAGHGAEVVKMAVEYSVEGRTAKQQGLMLAMAICARQSIDPQTKRLCYEHLHEVCRIPTHLFIFLTYCEGLSAGTGWGRAHRRAIANWYLRFQESPQEARRLAMLVTKYRNRNGWSHQDVVRLAHPKPRPDNETHGVTAVLKYVVKGFERAKDDLESTQLLEYFQAVEDVRAQRDPNGINVSGLADIIREHRLVREHINTQLLQFPDIWEALLEHMPITAMIRNLGKMSSIGMLTRGSSHERTITNKLENLEALKKARIHPFNVLVALLTYKKGKGDVGSLTWSPNRAVLQALDDAFYLTFKLVEPTNKRYLLAVDVSGSMYFGPVNGCKSITPGMAAAALSLVTARTERQCEIVGFSHELVPLAIGDHMKLPDVETAMRRVRMGRTDCSLPMQYALQHKKKFDVFIVYTDNETNCGYIHPSEALRDYRKWSGVTDAKLIVCAMSVSDFSIADPDDANMMDMPGFDTNGPEVMRTFVMGEMQPRPAN</sequence>
<dbReference type="EMBL" id="JAODUO010001854">
    <property type="protein sequence ID" value="KAK2157726.1"/>
    <property type="molecule type" value="Genomic_DNA"/>
</dbReference>
<dbReference type="InterPro" id="IPR037214">
    <property type="entry name" value="TROVE_dom_sf"/>
</dbReference>
<comment type="subcellular location">
    <subcellularLocation>
        <location evidence="1">Cytoplasm</location>
    </subcellularLocation>
</comment>
<dbReference type="Pfam" id="PF05731">
    <property type="entry name" value="TROVE"/>
    <property type="match status" value="2"/>
</dbReference>
<organism evidence="8 9">
    <name type="scientific">Ridgeia piscesae</name>
    <name type="common">Tubeworm</name>
    <dbReference type="NCBI Taxonomy" id="27915"/>
    <lineage>
        <taxon>Eukaryota</taxon>
        <taxon>Metazoa</taxon>
        <taxon>Spiralia</taxon>
        <taxon>Lophotrochozoa</taxon>
        <taxon>Annelida</taxon>
        <taxon>Polychaeta</taxon>
        <taxon>Sedentaria</taxon>
        <taxon>Canalipalpata</taxon>
        <taxon>Sabellida</taxon>
        <taxon>Siboglinidae</taxon>
        <taxon>Ridgeia</taxon>
    </lineage>
</organism>
<evidence type="ECO:0000256" key="6">
    <source>
        <dbReference type="ARBA" id="ARBA00023274"/>
    </source>
</evidence>
<evidence type="ECO:0000313" key="8">
    <source>
        <dbReference type="EMBL" id="KAK2157726.1"/>
    </source>
</evidence>
<dbReference type="Proteomes" id="UP001209878">
    <property type="component" value="Unassembled WGS sequence"/>
</dbReference>
<proteinExistence type="inferred from homology"/>
<name>A0AAD9JR77_RIDPI</name>
<comment type="similarity">
    <text evidence="2">Belongs to the Ro 60 kDa family.</text>
</comment>
<evidence type="ECO:0000256" key="2">
    <source>
        <dbReference type="ARBA" id="ARBA00007814"/>
    </source>
</evidence>
<keyword evidence="5" id="KW-0694">RNA-binding</keyword>
<dbReference type="PROSITE" id="PS50988">
    <property type="entry name" value="TROVE"/>
    <property type="match status" value="1"/>
</dbReference>
<evidence type="ECO:0000256" key="1">
    <source>
        <dbReference type="ARBA" id="ARBA00004496"/>
    </source>
</evidence>
<reference evidence="8" key="1">
    <citation type="journal article" date="2023" name="Mol. Biol. Evol.">
        <title>Third-Generation Sequencing Reveals the Adaptive Role of the Epigenome in Three Deep-Sea Polychaetes.</title>
        <authorList>
            <person name="Perez M."/>
            <person name="Aroh O."/>
            <person name="Sun Y."/>
            <person name="Lan Y."/>
            <person name="Juniper S.K."/>
            <person name="Young C.R."/>
            <person name="Angers B."/>
            <person name="Qian P.Y."/>
        </authorList>
    </citation>
    <scope>NUCLEOTIDE SEQUENCE</scope>
    <source>
        <strain evidence="8">R07B-5</strain>
    </source>
</reference>
<evidence type="ECO:0000313" key="9">
    <source>
        <dbReference type="Proteomes" id="UP001209878"/>
    </source>
</evidence>
<dbReference type="CDD" id="cd00198">
    <property type="entry name" value="vWFA"/>
    <property type="match status" value="1"/>
</dbReference>
<dbReference type="GO" id="GO:1990904">
    <property type="term" value="C:ribonucleoprotein complex"/>
    <property type="evidence" value="ECO:0007669"/>
    <property type="project" value="UniProtKB-KW"/>
</dbReference>
<keyword evidence="3" id="KW-0963">Cytoplasm</keyword>